<feature type="domain" description="Peptidase M16 middle/third" evidence="2">
    <location>
        <begin position="169"/>
        <end position="339"/>
    </location>
</feature>
<evidence type="ECO:0000259" key="2">
    <source>
        <dbReference type="Pfam" id="PF16187"/>
    </source>
</evidence>
<gene>
    <name evidence="3" type="ORF">SteCoe_29392</name>
</gene>
<keyword evidence="4" id="KW-1185">Reference proteome</keyword>
<sequence>MEELKVLSKAELITYLTSVNPNLLVDVAERYLVSAPEIAQSALEIFLASVDPTDPLHPKALIYQASLFKDLQPIQALSSLFQALSMSDSFNELAFPIVKHVITLHKSEECINLLEKIIEISSGFWQAKYLRIFADTQSNTEQIEIFNNIWEIIYELNLNLKEIQDIISTENEFIPIIHPTSVKKTKPGKVFDEKFVETWWACDGSENRSYVFLALLINDLRSTLQKSVTADLMGFILTLSLTNELGIKLAQAGIQFGIEPLDNCFEIKISGHPSKILDATESIMEYLYNSSPTSETIEIAMNMLKNQYQSMTGDPANQTRQLRLAFLQHHQYLYPNKLQYLKDFLQTELNLANVKILMFVSGNVDDGHVIGTSEFIEGLLSASEGKKLKYLTPRTVTLLPEQIIVLQQSAESDAYAESVVEVYFQFGQASIEERVMTSLLEAIFTTSIHDPLINFGCKRVSVSSRMTRGVSGVLVKVTSIEVHPDLIQQKIFECIQGVVNTISTLFIGKKSELIEIKSQGFKSFSDKSTFYWDEILQGNLEFERESKEIDYLSNLDCQVFTEWVQKNKLTSKALVIKVLSKTWGIIKDSITEEFNQDTENFRNNFPCYSWLRIMH</sequence>
<name>A0A1R2B632_9CILI</name>
<dbReference type="EMBL" id="MPUH01000920">
    <property type="protein sequence ID" value="OMJ72217.1"/>
    <property type="molecule type" value="Genomic_DNA"/>
</dbReference>
<keyword evidence="1" id="KW-0479">Metal-binding</keyword>
<protein>
    <recommendedName>
        <fullName evidence="2">Peptidase M16 middle/third domain-containing protein</fullName>
    </recommendedName>
</protein>
<evidence type="ECO:0000313" key="4">
    <source>
        <dbReference type="Proteomes" id="UP000187209"/>
    </source>
</evidence>
<dbReference type="Pfam" id="PF16187">
    <property type="entry name" value="Peptidase_M16_M"/>
    <property type="match status" value="1"/>
</dbReference>
<dbReference type="InterPro" id="IPR032632">
    <property type="entry name" value="Peptidase_M16_M"/>
</dbReference>
<dbReference type="PANTHER" id="PTHR43690:SF18">
    <property type="entry name" value="INSULIN-DEGRADING ENZYME-RELATED"/>
    <property type="match status" value="1"/>
</dbReference>
<dbReference type="GO" id="GO:0046872">
    <property type="term" value="F:metal ion binding"/>
    <property type="evidence" value="ECO:0007669"/>
    <property type="project" value="UniProtKB-KW"/>
</dbReference>
<comment type="caution">
    <text evidence="3">The sequence shown here is derived from an EMBL/GenBank/DDBJ whole genome shotgun (WGS) entry which is preliminary data.</text>
</comment>
<dbReference type="InterPro" id="IPR011249">
    <property type="entry name" value="Metalloenz_LuxS/M16"/>
</dbReference>
<dbReference type="Gene3D" id="3.30.830.10">
    <property type="entry name" value="Metalloenzyme, LuxS/M16 peptidase-like"/>
    <property type="match status" value="2"/>
</dbReference>
<dbReference type="PANTHER" id="PTHR43690">
    <property type="entry name" value="NARDILYSIN"/>
    <property type="match status" value="1"/>
</dbReference>
<dbReference type="Proteomes" id="UP000187209">
    <property type="component" value="Unassembled WGS sequence"/>
</dbReference>
<dbReference type="OrthoDB" id="952271at2759"/>
<dbReference type="SUPFAM" id="SSF63411">
    <property type="entry name" value="LuxS/MPP-like metallohydrolase"/>
    <property type="match status" value="2"/>
</dbReference>
<reference evidence="3 4" key="1">
    <citation type="submission" date="2016-11" db="EMBL/GenBank/DDBJ databases">
        <title>The macronuclear genome of Stentor coeruleus: a giant cell with tiny introns.</title>
        <authorList>
            <person name="Slabodnick M."/>
            <person name="Ruby J.G."/>
            <person name="Reiff S.B."/>
            <person name="Swart E.C."/>
            <person name="Gosai S."/>
            <person name="Prabakaran S."/>
            <person name="Witkowska E."/>
            <person name="Larue G.E."/>
            <person name="Fisher S."/>
            <person name="Freeman R.M."/>
            <person name="Gunawardena J."/>
            <person name="Chu W."/>
            <person name="Stover N.A."/>
            <person name="Gregory B.D."/>
            <person name="Nowacki M."/>
            <person name="Derisi J."/>
            <person name="Roy S.W."/>
            <person name="Marshall W.F."/>
            <person name="Sood P."/>
        </authorList>
    </citation>
    <scope>NUCLEOTIDE SEQUENCE [LARGE SCALE GENOMIC DNA]</scope>
    <source>
        <strain evidence="3">WM001</strain>
    </source>
</reference>
<dbReference type="InterPro" id="IPR050626">
    <property type="entry name" value="Peptidase_M16"/>
</dbReference>
<proteinExistence type="predicted"/>
<organism evidence="3 4">
    <name type="scientific">Stentor coeruleus</name>
    <dbReference type="NCBI Taxonomy" id="5963"/>
    <lineage>
        <taxon>Eukaryota</taxon>
        <taxon>Sar</taxon>
        <taxon>Alveolata</taxon>
        <taxon>Ciliophora</taxon>
        <taxon>Postciliodesmatophora</taxon>
        <taxon>Heterotrichea</taxon>
        <taxon>Heterotrichida</taxon>
        <taxon>Stentoridae</taxon>
        <taxon>Stentor</taxon>
    </lineage>
</organism>
<evidence type="ECO:0000256" key="1">
    <source>
        <dbReference type="ARBA" id="ARBA00022723"/>
    </source>
</evidence>
<dbReference type="AlphaFoldDB" id="A0A1R2B632"/>
<accession>A0A1R2B632</accession>
<evidence type="ECO:0000313" key="3">
    <source>
        <dbReference type="EMBL" id="OMJ72217.1"/>
    </source>
</evidence>